<reference evidence="7 8" key="1">
    <citation type="submission" date="2019-04" db="EMBL/GenBank/DDBJ databases">
        <title>Draft genome sequence of Youngimonas vesicularis.</title>
        <authorList>
            <person name="Hameed A."/>
        </authorList>
    </citation>
    <scope>NUCLEOTIDE SEQUENCE [LARGE SCALE GENOMIC DNA]</scope>
    <source>
        <strain evidence="7 8">CC-AMW-E</strain>
    </source>
</reference>
<dbReference type="EMBL" id="SSMD01000002">
    <property type="protein sequence ID" value="THD75875.1"/>
    <property type="molecule type" value="Genomic_DNA"/>
</dbReference>
<evidence type="ECO:0000313" key="7">
    <source>
        <dbReference type="EMBL" id="THD75875.1"/>
    </source>
</evidence>
<evidence type="ECO:0000256" key="4">
    <source>
        <dbReference type="ARBA" id="ARBA00022679"/>
    </source>
</evidence>
<keyword evidence="8" id="KW-1185">Reference proteome</keyword>
<comment type="subcellular location">
    <subcellularLocation>
        <location evidence="1">Cell membrane</location>
    </subcellularLocation>
</comment>
<evidence type="ECO:0000313" key="8">
    <source>
        <dbReference type="Proteomes" id="UP000306113"/>
    </source>
</evidence>
<feature type="domain" description="Glycosyltransferase 2-like" evidence="6">
    <location>
        <begin position="6"/>
        <end position="109"/>
    </location>
</feature>
<dbReference type="SUPFAM" id="SSF53448">
    <property type="entry name" value="Nucleotide-diphospho-sugar transferases"/>
    <property type="match status" value="1"/>
</dbReference>
<dbReference type="AlphaFoldDB" id="A0A4S3MB90"/>
<name>A0A4S3MB90_9RHOB</name>
<dbReference type="NCBIfam" id="TIGR04283">
    <property type="entry name" value="glyco_like_mftF"/>
    <property type="match status" value="1"/>
</dbReference>
<dbReference type="Proteomes" id="UP000306113">
    <property type="component" value="Unassembled WGS sequence"/>
</dbReference>
<evidence type="ECO:0000256" key="5">
    <source>
        <dbReference type="ARBA" id="ARBA00023136"/>
    </source>
</evidence>
<keyword evidence="5" id="KW-0472">Membrane</keyword>
<dbReference type="InterPro" id="IPR029044">
    <property type="entry name" value="Nucleotide-diphossugar_trans"/>
</dbReference>
<dbReference type="Gene3D" id="3.90.550.10">
    <property type="entry name" value="Spore Coat Polysaccharide Biosynthesis Protein SpsA, Chain A"/>
    <property type="match status" value="1"/>
</dbReference>
<proteinExistence type="predicted"/>
<evidence type="ECO:0000256" key="2">
    <source>
        <dbReference type="ARBA" id="ARBA00022475"/>
    </source>
</evidence>
<accession>A0A4S3MB90</accession>
<protein>
    <submittedName>
        <fullName evidence="7">Glycosyltransferase</fullName>
    </submittedName>
</protein>
<sequence>MRAALSVVIPVLNAERALPGCLAALMEGLEAGLIRELVISDGGSSDATVQIAEEVGAVVVTGPASRGGQLRRGAEVAQGEWLLLLHADTQLAPGWTDAVIAHMQGQGAAYFRLAFASSALAGRFVAGWANLRARWFGLPYGDQGLLISRAQLEAIGGVPDQPLMEDVALARALRGQLHALPVIARTSAERYETEGWCRRGCRNLWTLARYLAGADPERLAQDYRRSDRRS</sequence>
<dbReference type="Pfam" id="PF00535">
    <property type="entry name" value="Glycos_transf_2"/>
    <property type="match status" value="1"/>
</dbReference>
<evidence type="ECO:0000256" key="1">
    <source>
        <dbReference type="ARBA" id="ARBA00004236"/>
    </source>
</evidence>
<evidence type="ECO:0000259" key="6">
    <source>
        <dbReference type="Pfam" id="PF00535"/>
    </source>
</evidence>
<keyword evidence="3" id="KW-0328">Glycosyltransferase</keyword>
<dbReference type="InterPro" id="IPR001173">
    <property type="entry name" value="Glyco_trans_2-like"/>
</dbReference>
<keyword evidence="4 7" id="KW-0808">Transferase</keyword>
<dbReference type="PANTHER" id="PTHR43646">
    <property type="entry name" value="GLYCOSYLTRANSFERASE"/>
    <property type="match status" value="1"/>
</dbReference>
<dbReference type="GO" id="GO:0016757">
    <property type="term" value="F:glycosyltransferase activity"/>
    <property type="evidence" value="ECO:0007669"/>
    <property type="project" value="UniProtKB-KW"/>
</dbReference>
<dbReference type="OrthoDB" id="5291101at2"/>
<dbReference type="CDD" id="cd02522">
    <property type="entry name" value="GT_2_like_a"/>
    <property type="match status" value="1"/>
</dbReference>
<gene>
    <name evidence="7" type="ORF">E7681_05345</name>
</gene>
<organism evidence="7 8">
    <name type="scientific">Thalassobius vesicularis</name>
    <dbReference type="NCBI Taxonomy" id="1294297"/>
    <lineage>
        <taxon>Bacteria</taxon>
        <taxon>Pseudomonadati</taxon>
        <taxon>Pseudomonadota</taxon>
        <taxon>Alphaproteobacteria</taxon>
        <taxon>Rhodobacterales</taxon>
        <taxon>Roseobacteraceae</taxon>
        <taxon>Thalassovita</taxon>
    </lineage>
</organism>
<comment type="caution">
    <text evidence="7">The sequence shown here is derived from an EMBL/GenBank/DDBJ whole genome shotgun (WGS) entry which is preliminary data.</text>
</comment>
<keyword evidence="2" id="KW-1003">Cell membrane</keyword>
<dbReference type="InterPro" id="IPR026461">
    <property type="entry name" value="Trfase_2_rSAM/seldom_assoc"/>
</dbReference>
<evidence type="ECO:0000256" key="3">
    <source>
        <dbReference type="ARBA" id="ARBA00022676"/>
    </source>
</evidence>
<dbReference type="PANTHER" id="PTHR43646:SF2">
    <property type="entry name" value="GLYCOSYLTRANSFERASE 2-LIKE DOMAIN-CONTAINING PROTEIN"/>
    <property type="match status" value="1"/>
</dbReference>
<dbReference type="GO" id="GO:0005886">
    <property type="term" value="C:plasma membrane"/>
    <property type="evidence" value="ECO:0007669"/>
    <property type="project" value="UniProtKB-SubCell"/>
</dbReference>